<sequence length="69" mass="7413">MVDLSGLGCGLNSLWQRLLGNLLASAGATRAGVAGSVGVFVTPWPDWTWMEAGRRALYNHEPLLCVRPC</sequence>
<gene>
    <name evidence="1" type="ORF">GMORB2_6800</name>
</gene>
<dbReference type="GeneID" id="55973023"/>
<comment type="caution">
    <text evidence="1">The sequence shown here is derived from an EMBL/GenBank/DDBJ whole genome shotgun (WGS) entry which is preliminary data.</text>
</comment>
<evidence type="ECO:0000313" key="1">
    <source>
        <dbReference type="EMBL" id="KAF4123250.1"/>
    </source>
</evidence>
<protein>
    <submittedName>
        <fullName evidence="1">Uncharacterized protein</fullName>
    </submittedName>
</protein>
<dbReference type="RefSeq" id="XP_035321902.1">
    <property type="nucleotide sequence ID" value="XM_035468768.1"/>
</dbReference>
<dbReference type="AlphaFoldDB" id="A0A9P4YWD6"/>
<reference evidence="1" key="1">
    <citation type="submission" date="2020-03" db="EMBL/GenBank/DDBJ databases">
        <title>Site-based positive gene gene selection in Geosmithia morbida across the United States reveals a broad range of putative effectors and factors for local host and environmental adapation.</title>
        <authorList>
            <person name="Onufrak A."/>
            <person name="Murdoch R.W."/>
            <person name="Gazis R."/>
            <person name="Huff M."/>
            <person name="Staton M."/>
            <person name="Klingeman W."/>
            <person name="Hadziabdic D."/>
        </authorList>
    </citation>
    <scope>NUCLEOTIDE SEQUENCE</scope>
    <source>
        <strain evidence="1">1262</strain>
    </source>
</reference>
<accession>A0A9P4YWD6</accession>
<dbReference type="Proteomes" id="UP000749293">
    <property type="component" value="Unassembled WGS sequence"/>
</dbReference>
<keyword evidence="2" id="KW-1185">Reference proteome</keyword>
<proteinExistence type="predicted"/>
<organism evidence="1 2">
    <name type="scientific">Geosmithia morbida</name>
    <dbReference type="NCBI Taxonomy" id="1094350"/>
    <lineage>
        <taxon>Eukaryota</taxon>
        <taxon>Fungi</taxon>
        <taxon>Dikarya</taxon>
        <taxon>Ascomycota</taxon>
        <taxon>Pezizomycotina</taxon>
        <taxon>Sordariomycetes</taxon>
        <taxon>Hypocreomycetidae</taxon>
        <taxon>Hypocreales</taxon>
        <taxon>Bionectriaceae</taxon>
        <taxon>Geosmithia</taxon>
    </lineage>
</organism>
<evidence type="ECO:0000313" key="2">
    <source>
        <dbReference type="Proteomes" id="UP000749293"/>
    </source>
</evidence>
<name>A0A9P4YWD6_9HYPO</name>
<dbReference type="EMBL" id="JAANYQ010000007">
    <property type="protein sequence ID" value="KAF4123250.1"/>
    <property type="molecule type" value="Genomic_DNA"/>
</dbReference>